<organism evidence="1 2">
    <name type="scientific">Kibdelosporangium phytohabitans</name>
    <dbReference type="NCBI Taxonomy" id="860235"/>
    <lineage>
        <taxon>Bacteria</taxon>
        <taxon>Bacillati</taxon>
        <taxon>Actinomycetota</taxon>
        <taxon>Actinomycetes</taxon>
        <taxon>Pseudonocardiales</taxon>
        <taxon>Pseudonocardiaceae</taxon>
        <taxon>Kibdelosporangium</taxon>
    </lineage>
</organism>
<dbReference type="Proteomes" id="UP000063699">
    <property type="component" value="Chromosome"/>
</dbReference>
<protein>
    <submittedName>
        <fullName evidence="1">Uncharacterized protein</fullName>
    </submittedName>
</protein>
<dbReference type="KEGG" id="kphy:AOZ06_29675"/>
<accession>A0A0N9HTE2</accession>
<reference evidence="1 2" key="1">
    <citation type="submission" date="2015-07" db="EMBL/GenBank/DDBJ databases">
        <title>Genome sequencing of Kibdelosporangium phytohabitans.</title>
        <authorList>
            <person name="Qin S."/>
            <person name="Xing K."/>
        </authorList>
    </citation>
    <scope>NUCLEOTIDE SEQUENCE [LARGE SCALE GENOMIC DNA]</scope>
    <source>
        <strain evidence="1 2">KLBMP1111</strain>
    </source>
</reference>
<evidence type="ECO:0000313" key="2">
    <source>
        <dbReference type="Proteomes" id="UP000063699"/>
    </source>
</evidence>
<evidence type="ECO:0000313" key="1">
    <source>
        <dbReference type="EMBL" id="ALG10508.1"/>
    </source>
</evidence>
<sequence>MAISQVFTSDPNPGGFAEWNHDTNFFKVCDRQNDGYSAEGWVYDVDTGEDIAHLVDPSHGDGCSGTAVPQGNGHRLNLRVCLLRGGNRNFTGARDIGRG</sequence>
<dbReference type="AlphaFoldDB" id="A0A0N9HTE2"/>
<keyword evidence="2" id="KW-1185">Reference proteome</keyword>
<gene>
    <name evidence="1" type="ORF">AOZ06_29675</name>
</gene>
<proteinExistence type="predicted"/>
<dbReference type="EMBL" id="CP012752">
    <property type="protein sequence ID" value="ALG10508.1"/>
    <property type="molecule type" value="Genomic_DNA"/>
</dbReference>
<name>A0A0N9HTE2_9PSEU</name>